<dbReference type="PANTHER" id="PTHR48080">
    <property type="entry name" value="D-GALACTONATE DEHYDRATASE-RELATED"/>
    <property type="match status" value="1"/>
</dbReference>
<dbReference type="PANTHER" id="PTHR48080:SF2">
    <property type="entry name" value="D-GALACTONATE DEHYDRATASE"/>
    <property type="match status" value="1"/>
</dbReference>
<dbReference type="Gene3D" id="3.30.390.10">
    <property type="entry name" value="Enolase-like, N-terminal domain"/>
    <property type="match status" value="1"/>
</dbReference>
<organism evidence="3 4">
    <name type="scientific">Microbacterium marinilacus</name>
    <dbReference type="NCBI Taxonomy" id="415209"/>
    <lineage>
        <taxon>Bacteria</taxon>
        <taxon>Bacillati</taxon>
        <taxon>Actinomycetota</taxon>
        <taxon>Actinomycetes</taxon>
        <taxon>Micrococcales</taxon>
        <taxon>Microbacteriaceae</taxon>
        <taxon>Microbacterium</taxon>
    </lineage>
</organism>
<accession>A0ABP7BSC3</accession>
<evidence type="ECO:0000259" key="2">
    <source>
        <dbReference type="SMART" id="SM00922"/>
    </source>
</evidence>
<dbReference type="EMBL" id="BAAAYV010000025">
    <property type="protein sequence ID" value="GAA3667383.1"/>
    <property type="molecule type" value="Genomic_DNA"/>
</dbReference>
<dbReference type="InterPro" id="IPR013342">
    <property type="entry name" value="Mandelate_racemase_C"/>
</dbReference>
<dbReference type="Pfam" id="PF02746">
    <property type="entry name" value="MR_MLE_N"/>
    <property type="match status" value="1"/>
</dbReference>
<dbReference type="SUPFAM" id="SSF54826">
    <property type="entry name" value="Enolase N-terminal domain-like"/>
    <property type="match status" value="1"/>
</dbReference>
<protein>
    <submittedName>
        <fullName evidence="3">Mandelate racemase/muconate lactonizing enzyme family protein</fullName>
    </submittedName>
</protein>
<dbReference type="Proteomes" id="UP001410795">
    <property type="component" value="Unassembled WGS sequence"/>
</dbReference>
<dbReference type="CDD" id="cd03316">
    <property type="entry name" value="MR_like"/>
    <property type="match status" value="1"/>
</dbReference>
<dbReference type="InterPro" id="IPR013341">
    <property type="entry name" value="Mandelate_racemase_N_dom"/>
</dbReference>
<evidence type="ECO:0000313" key="4">
    <source>
        <dbReference type="Proteomes" id="UP001410795"/>
    </source>
</evidence>
<dbReference type="RefSeq" id="WP_221858327.1">
    <property type="nucleotide sequence ID" value="NZ_BAAAYV010000025.1"/>
</dbReference>
<dbReference type="Pfam" id="PF13378">
    <property type="entry name" value="MR_MLE_C"/>
    <property type="match status" value="1"/>
</dbReference>
<comment type="caution">
    <text evidence="3">The sequence shown here is derived from an EMBL/GenBank/DDBJ whole genome shotgun (WGS) entry which is preliminary data.</text>
</comment>
<dbReference type="InterPro" id="IPR036849">
    <property type="entry name" value="Enolase-like_C_sf"/>
</dbReference>
<dbReference type="SFLD" id="SFLDG00179">
    <property type="entry name" value="mandelate_racemase"/>
    <property type="match status" value="1"/>
</dbReference>
<dbReference type="InterPro" id="IPR029017">
    <property type="entry name" value="Enolase-like_N"/>
</dbReference>
<name>A0ABP7BSC3_9MICO</name>
<evidence type="ECO:0000256" key="1">
    <source>
        <dbReference type="ARBA" id="ARBA00023239"/>
    </source>
</evidence>
<dbReference type="InterPro" id="IPR029065">
    <property type="entry name" value="Enolase_C-like"/>
</dbReference>
<dbReference type="Gene3D" id="3.20.20.120">
    <property type="entry name" value="Enolase-like C-terminal domain"/>
    <property type="match status" value="1"/>
</dbReference>
<sequence length="403" mass="44210">MRITDIRCARIGRSPIVRIVTDEGIDGFAEIEFSKPLAIARTLEIYRPLLLGMDPTEVERCMLRIRRMGGTKPWGAVVSALEIALWDVAGRALNVPVHRLLGGKVRDRIRVYNGGIRTTLGAHTPEDYAASMRYMTESPEGFSIFKEGVGLHGFMAPNTPDFLYGDLREGPLHPNRGTLTPSGVSHIVDTVAAMKDVVGPHRRLALDMGPGWTVPDAINVLRALEPFDIAWAEDLLTGDFVPWNDVSGYREVTTSTSVPTHTGEQLYLRQNFRELIEQRAVRVIGPDPGDVGGLAELKWIAELADLYGIGIAPHGVSSGLLGLAALIQVSATLPDNLIAFEYPTAADPWWYDIVDGFDTPIVVDGHVRVGDRPGLGIDFDREAAGARLEPGAEDFFDWNPRED</sequence>
<feature type="domain" description="Mandelate racemase/muconate lactonizing enzyme C-terminal" evidence="2">
    <location>
        <begin position="125"/>
        <end position="259"/>
    </location>
</feature>
<gene>
    <name evidence="3" type="ORF">GCM10022202_31790</name>
</gene>
<dbReference type="SUPFAM" id="SSF51604">
    <property type="entry name" value="Enolase C-terminal domain-like"/>
    <property type="match status" value="1"/>
</dbReference>
<keyword evidence="4" id="KW-1185">Reference proteome</keyword>
<keyword evidence="1" id="KW-0456">Lyase</keyword>
<dbReference type="SMART" id="SM00922">
    <property type="entry name" value="MR_MLE"/>
    <property type="match status" value="1"/>
</dbReference>
<reference evidence="4" key="1">
    <citation type="journal article" date="2019" name="Int. J. Syst. Evol. Microbiol.">
        <title>The Global Catalogue of Microorganisms (GCM) 10K type strain sequencing project: providing services to taxonomists for standard genome sequencing and annotation.</title>
        <authorList>
            <consortium name="The Broad Institute Genomics Platform"/>
            <consortium name="The Broad Institute Genome Sequencing Center for Infectious Disease"/>
            <person name="Wu L."/>
            <person name="Ma J."/>
        </authorList>
    </citation>
    <scope>NUCLEOTIDE SEQUENCE [LARGE SCALE GENOMIC DNA]</scope>
    <source>
        <strain evidence="4">JCM 16546</strain>
    </source>
</reference>
<dbReference type="SFLD" id="SFLDS00001">
    <property type="entry name" value="Enolase"/>
    <property type="match status" value="1"/>
</dbReference>
<evidence type="ECO:0000313" key="3">
    <source>
        <dbReference type="EMBL" id="GAA3667383.1"/>
    </source>
</evidence>
<proteinExistence type="predicted"/>
<dbReference type="InterPro" id="IPR034593">
    <property type="entry name" value="DgoD-like"/>
</dbReference>